<dbReference type="Proteomes" id="UP000694580">
    <property type="component" value="Chromosome 10"/>
</dbReference>
<reference evidence="3" key="2">
    <citation type="submission" date="2025-08" db="UniProtKB">
        <authorList>
            <consortium name="Ensembl"/>
        </authorList>
    </citation>
    <scope>IDENTIFICATION</scope>
</reference>
<reference evidence="3 4" key="1">
    <citation type="submission" date="2020-06" db="EMBL/GenBank/DDBJ databases">
        <authorList>
            <consortium name="Wellcome Sanger Institute Data Sharing"/>
        </authorList>
    </citation>
    <scope>NUCLEOTIDE SEQUENCE [LARGE SCALE GENOMIC DNA]</scope>
</reference>
<dbReference type="GeneTree" id="ENSGT00940000162826"/>
<dbReference type="InterPro" id="IPR011993">
    <property type="entry name" value="PH-like_dom_sf"/>
</dbReference>
<protein>
    <recommendedName>
        <fullName evidence="2">PID domain-containing protein</fullName>
    </recommendedName>
</protein>
<dbReference type="InterPro" id="IPR006020">
    <property type="entry name" value="PTB/PI_dom"/>
</dbReference>
<dbReference type="PANTHER" id="PTHR11232:SF34">
    <property type="entry name" value="PROTEIN FAM43B"/>
    <property type="match status" value="1"/>
</dbReference>
<sequence length="280" mass="31319">MLPWRKSKFVLVEDEAASKPKSPGAGLTCHALLSSLLHSCPYLLPDCPLRWLGGVFRSRRHKVELNRDQPVYSVRYLGSAVTIAAKGDGCTQDAVAKIWARSDYGEQSVKTKLSVGPHGVRVGKTPGHLYSLNRVTYCAADPHRPKIFAWIYRHQVKNKAVVLRCHAVLLARAEKARALAASLLQNAAAALSEFRRLKRRSDFRHCRQQLLGEGAVPLVPLRRLLNGQCHYRPPDDRPSAAGRLCPIAEEEEEEEEEPGRDLSCSDNGRSYVPVTRWQRS</sequence>
<feature type="compositionally biased region" description="Acidic residues" evidence="1">
    <location>
        <begin position="248"/>
        <end position="258"/>
    </location>
</feature>
<accession>A0AAY4CE23</accession>
<evidence type="ECO:0000259" key="2">
    <source>
        <dbReference type="SMART" id="SM00462"/>
    </source>
</evidence>
<reference evidence="3" key="3">
    <citation type="submission" date="2025-09" db="UniProtKB">
        <authorList>
            <consortium name="Ensembl"/>
        </authorList>
    </citation>
    <scope>IDENTIFICATION</scope>
</reference>
<dbReference type="SUPFAM" id="SSF50729">
    <property type="entry name" value="PH domain-like"/>
    <property type="match status" value="1"/>
</dbReference>
<evidence type="ECO:0000313" key="4">
    <source>
        <dbReference type="Proteomes" id="UP000694580"/>
    </source>
</evidence>
<dbReference type="PANTHER" id="PTHR11232">
    <property type="entry name" value="PHOSPHOTYROSINE INTERACTION DOMAIN-CONTAINING FAMILY MEMBER"/>
    <property type="match status" value="1"/>
</dbReference>
<keyword evidence="4" id="KW-1185">Reference proteome</keyword>
<dbReference type="AlphaFoldDB" id="A0AAY4CE23"/>
<dbReference type="SMART" id="SM00462">
    <property type="entry name" value="PTB"/>
    <property type="match status" value="1"/>
</dbReference>
<feature type="domain" description="PID" evidence="2">
    <location>
        <begin position="67"/>
        <end position="200"/>
    </location>
</feature>
<dbReference type="Gene3D" id="2.30.29.30">
    <property type="entry name" value="Pleckstrin-homology domain (PH domain)/Phosphotyrosine-binding domain (PTB)"/>
    <property type="match status" value="1"/>
</dbReference>
<dbReference type="Ensembl" id="ENSDCDT00010038236.1">
    <property type="protein sequence ID" value="ENSDCDP00010030851.1"/>
    <property type="gene ID" value="ENSDCDG00010019729.1"/>
</dbReference>
<evidence type="ECO:0000256" key="1">
    <source>
        <dbReference type="SAM" id="MobiDB-lite"/>
    </source>
</evidence>
<proteinExistence type="predicted"/>
<evidence type="ECO:0000313" key="3">
    <source>
        <dbReference type="Ensembl" id="ENSDCDP00010030851.1"/>
    </source>
</evidence>
<gene>
    <name evidence="3" type="primary">FAM43B</name>
</gene>
<dbReference type="InterPro" id="IPR051133">
    <property type="entry name" value="Adapter_Engulfment-Domain"/>
</dbReference>
<feature type="region of interest" description="Disordered" evidence="1">
    <location>
        <begin position="232"/>
        <end position="280"/>
    </location>
</feature>
<name>A0AAY4CE23_9TELE</name>
<dbReference type="Pfam" id="PF14719">
    <property type="entry name" value="PID_2"/>
    <property type="match status" value="1"/>
</dbReference>
<organism evidence="3 4">
    <name type="scientific">Denticeps clupeoides</name>
    <name type="common">denticle herring</name>
    <dbReference type="NCBI Taxonomy" id="299321"/>
    <lineage>
        <taxon>Eukaryota</taxon>
        <taxon>Metazoa</taxon>
        <taxon>Chordata</taxon>
        <taxon>Craniata</taxon>
        <taxon>Vertebrata</taxon>
        <taxon>Euteleostomi</taxon>
        <taxon>Actinopterygii</taxon>
        <taxon>Neopterygii</taxon>
        <taxon>Teleostei</taxon>
        <taxon>Clupei</taxon>
        <taxon>Clupeiformes</taxon>
        <taxon>Denticipitoidei</taxon>
        <taxon>Denticipitidae</taxon>
        <taxon>Denticeps</taxon>
    </lineage>
</organism>